<dbReference type="Proteomes" id="UP000034054">
    <property type="component" value="Unassembled WGS sequence"/>
</dbReference>
<dbReference type="Pfam" id="PF01790">
    <property type="entry name" value="LGT"/>
    <property type="match status" value="1"/>
</dbReference>
<proteinExistence type="inferred from homology"/>
<keyword evidence="5 7" id="KW-1133">Transmembrane helix</keyword>
<dbReference type="PANTHER" id="PTHR30589:SF0">
    <property type="entry name" value="PHOSPHATIDYLGLYCEROL--PROLIPOPROTEIN DIACYLGLYCERYL TRANSFERASE"/>
    <property type="match status" value="1"/>
</dbReference>
<comment type="pathway">
    <text evidence="7">Protein modification; lipoprotein biosynthesis (diacylglyceryl transfer).</text>
</comment>
<sequence length="256" mass="28460">MLPYFAIEHIALGPFTIHVWGLMVALGLLAGAGSAAALARRRNLDPKVIWDATVWIILGAFVGARLFHVLFYEPTFFFSHPGEIIAFWNGGLSLTGGLIGGIVVGMWTLRKHHVDLLAYADVLAFGLPLGTFIGRIGCFLAHLHPGKSTNFFLGVLYPDGVVRHDLGLYLSLDGLFLFLIFLMILRHRSSTGSFIIGYLLWYGLSRFLLDFLRATDGAIVDTRYFWLTPAQYFSLLLFSAGLIALWKKRSTLKVNP</sequence>
<dbReference type="EMBL" id="LCRH01000028">
    <property type="protein sequence ID" value="KKW32445.1"/>
    <property type="molecule type" value="Genomic_DNA"/>
</dbReference>
<dbReference type="HAMAP" id="MF_01147">
    <property type="entry name" value="Lgt"/>
    <property type="match status" value="1"/>
</dbReference>
<dbReference type="GO" id="GO:0005886">
    <property type="term" value="C:plasma membrane"/>
    <property type="evidence" value="ECO:0007669"/>
    <property type="project" value="UniProtKB-SubCell"/>
</dbReference>
<dbReference type="GO" id="GO:0008961">
    <property type="term" value="F:phosphatidylglycerol-prolipoprotein diacylglyceryl transferase activity"/>
    <property type="evidence" value="ECO:0007669"/>
    <property type="project" value="UniProtKB-UniRule"/>
</dbReference>
<evidence type="ECO:0000256" key="4">
    <source>
        <dbReference type="ARBA" id="ARBA00022692"/>
    </source>
</evidence>
<dbReference type="UniPathway" id="UPA00664"/>
<reference evidence="8 9" key="1">
    <citation type="journal article" date="2015" name="Nature">
        <title>rRNA introns, odd ribosomes, and small enigmatic genomes across a large radiation of phyla.</title>
        <authorList>
            <person name="Brown C.T."/>
            <person name="Hug L.A."/>
            <person name="Thomas B.C."/>
            <person name="Sharon I."/>
            <person name="Castelle C.J."/>
            <person name="Singh A."/>
            <person name="Wilkins M.J."/>
            <person name="Williams K.H."/>
            <person name="Banfield J.F."/>
        </authorList>
    </citation>
    <scope>NUCLEOTIDE SEQUENCE [LARGE SCALE GENOMIC DNA]</scope>
</reference>
<evidence type="ECO:0000256" key="5">
    <source>
        <dbReference type="ARBA" id="ARBA00022989"/>
    </source>
</evidence>
<feature type="binding site" evidence="7">
    <location>
        <position position="135"/>
    </location>
    <ligand>
        <name>a 1,2-diacyl-sn-glycero-3-phospho-(1'-sn-glycerol)</name>
        <dbReference type="ChEBI" id="CHEBI:64716"/>
    </ligand>
</feature>
<evidence type="ECO:0000256" key="7">
    <source>
        <dbReference type="HAMAP-Rule" id="MF_01147"/>
    </source>
</evidence>
<accession>A0A0G1XNJ4</accession>
<keyword evidence="6 7" id="KW-0472">Membrane</keyword>
<comment type="catalytic activity">
    <reaction evidence="7">
        <text>L-cysteinyl-[prolipoprotein] + a 1,2-diacyl-sn-glycero-3-phospho-(1'-sn-glycerol) = an S-1,2-diacyl-sn-glyceryl-L-cysteinyl-[prolipoprotein] + sn-glycerol 1-phosphate + H(+)</text>
        <dbReference type="Rhea" id="RHEA:56712"/>
        <dbReference type="Rhea" id="RHEA-COMP:14679"/>
        <dbReference type="Rhea" id="RHEA-COMP:14680"/>
        <dbReference type="ChEBI" id="CHEBI:15378"/>
        <dbReference type="ChEBI" id="CHEBI:29950"/>
        <dbReference type="ChEBI" id="CHEBI:57685"/>
        <dbReference type="ChEBI" id="CHEBI:64716"/>
        <dbReference type="ChEBI" id="CHEBI:140658"/>
        <dbReference type="EC" id="2.5.1.145"/>
    </reaction>
</comment>
<dbReference type="AlphaFoldDB" id="A0A0G1XNJ4"/>
<protein>
    <recommendedName>
        <fullName evidence="7">Phosphatidylglycerol--prolipoprotein diacylglyceryl transferase</fullName>
        <ecNumber evidence="7">2.5.1.145</ecNumber>
    </recommendedName>
</protein>
<evidence type="ECO:0000256" key="2">
    <source>
        <dbReference type="ARBA" id="ARBA00022475"/>
    </source>
</evidence>
<dbReference type="InterPro" id="IPR001640">
    <property type="entry name" value="Lgt"/>
</dbReference>
<keyword evidence="4 7" id="KW-0812">Transmembrane</keyword>
<dbReference type="PANTHER" id="PTHR30589">
    <property type="entry name" value="PROLIPOPROTEIN DIACYLGLYCERYL TRANSFERASE"/>
    <property type="match status" value="1"/>
</dbReference>
<evidence type="ECO:0000256" key="1">
    <source>
        <dbReference type="ARBA" id="ARBA00007150"/>
    </source>
</evidence>
<gene>
    <name evidence="7" type="primary">lgt</name>
    <name evidence="8" type="ORF">UY76_C0028G0016</name>
</gene>
<keyword evidence="3 7" id="KW-0808">Transferase</keyword>
<evidence type="ECO:0000256" key="3">
    <source>
        <dbReference type="ARBA" id="ARBA00022679"/>
    </source>
</evidence>
<comment type="caution">
    <text evidence="8">The sequence shown here is derived from an EMBL/GenBank/DDBJ whole genome shotgun (WGS) entry which is preliminary data.</text>
</comment>
<feature type="transmembrane region" description="Helical" evidence="7">
    <location>
        <begin position="166"/>
        <end position="185"/>
    </location>
</feature>
<feature type="transmembrane region" description="Helical" evidence="7">
    <location>
        <begin position="84"/>
        <end position="109"/>
    </location>
</feature>
<feature type="transmembrane region" description="Helical" evidence="7">
    <location>
        <begin position="192"/>
        <end position="212"/>
    </location>
</feature>
<dbReference type="EC" id="2.5.1.145" evidence="7"/>
<comment type="subcellular location">
    <subcellularLocation>
        <location evidence="7">Cell membrane</location>
        <topology evidence="7">Multi-pass membrane protein</topology>
    </subcellularLocation>
</comment>
<evidence type="ECO:0000313" key="9">
    <source>
        <dbReference type="Proteomes" id="UP000034054"/>
    </source>
</evidence>
<name>A0A0G1XNJ4_9BACT</name>
<evidence type="ECO:0000256" key="6">
    <source>
        <dbReference type="ARBA" id="ARBA00023136"/>
    </source>
</evidence>
<dbReference type="NCBIfam" id="TIGR00544">
    <property type="entry name" value="lgt"/>
    <property type="match status" value="1"/>
</dbReference>
<comment type="function">
    <text evidence="7">Catalyzes the transfer of the diacylglyceryl group from phosphatidylglycerol to the sulfhydryl group of the N-terminal cysteine of a prolipoprotein, the first step in the formation of mature lipoproteins.</text>
</comment>
<comment type="similarity">
    <text evidence="1 7">Belongs to the Lgt family.</text>
</comment>
<keyword evidence="8" id="KW-0449">Lipoprotein</keyword>
<keyword evidence="2 7" id="KW-1003">Cell membrane</keyword>
<dbReference type="GO" id="GO:0042158">
    <property type="term" value="P:lipoprotein biosynthetic process"/>
    <property type="evidence" value="ECO:0007669"/>
    <property type="project" value="UniProtKB-UniRule"/>
</dbReference>
<organism evidence="8 9">
    <name type="scientific">Candidatus Uhrbacteria bacterium GW2011_GWA2_52_8d</name>
    <dbReference type="NCBI Taxonomy" id="1618979"/>
    <lineage>
        <taxon>Bacteria</taxon>
        <taxon>Candidatus Uhriibacteriota</taxon>
    </lineage>
</organism>
<feature type="transmembrane region" description="Helical" evidence="7">
    <location>
        <begin position="116"/>
        <end position="143"/>
    </location>
</feature>
<feature type="transmembrane region" description="Helical" evidence="7">
    <location>
        <begin position="224"/>
        <end position="246"/>
    </location>
</feature>
<evidence type="ECO:0000313" key="8">
    <source>
        <dbReference type="EMBL" id="KKW32445.1"/>
    </source>
</evidence>
<dbReference type="PATRIC" id="fig|1618979.3.peg.451"/>
<feature type="transmembrane region" description="Helical" evidence="7">
    <location>
        <begin position="52"/>
        <end position="72"/>
    </location>
</feature>
<feature type="transmembrane region" description="Helical" evidence="7">
    <location>
        <begin position="20"/>
        <end position="40"/>
    </location>
</feature>